<proteinExistence type="predicted"/>
<evidence type="ECO:0000256" key="5">
    <source>
        <dbReference type="SAM" id="Coils"/>
    </source>
</evidence>
<dbReference type="VEuPathDB" id="TriTrypDB:LbrM.27.1770"/>
<feature type="coiled-coil region" evidence="5">
    <location>
        <begin position="477"/>
        <end position="504"/>
    </location>
</feature>
<accession>A4HFU0</accession>
<evidence type="ECO:0000256" key="6">
    <source>
        <dbReference type="SAM" id="MobiDB-lite"/>
    </source>
</evidence>
<reference evidence="8 9" key="1">
    <citation type="journal article" date="2007" name="Nat. Genet.">
        <title>Comparative genomic analysis of three Leishmania species that cause diverse human disease.</title>
        <authorList>
            <person name="Peacock C.S."/>
            <person name="Seeger K."/>
            <person name="Harris D."/>
            <person name="Murphy L."/>
            <person name="Ruiz J.C."/>
            <person name="Quail M.A."/>
            <person name="Peters N."/>
            <person name="Adlem E."/>
            <person name="Tivey A."/>
            <person name="Aslett M."/>
            <person name="Kerhornou A."/>
            <person name="Ivens A."/>
            <person name="Fraser A."/>
            <person name="Rajandream M.A."/>
            <person name="Carver T."/>
            <person name="Norbertczak H."/>
            <person name="Chillingworth T."/>
            <person name="Hance Z."/>
            <person name="Jagels K."/>
            <person name="Moule S."/>
            <person name="Ormond D."/>
            <person name="Rutter S."/>
            <person name="Squares R."/>
            <person name="Whitehead S."/>
            <person name="Rabbinowitsch E."/>
            <person name="Arrowsmith C."/>
            <person name="White B."/>
            <person name="Thurston S."/>
            <person name="Bringaud F."/>
            <person name="Baldauf S.L."/>
            <person name="Faulconbridge A."/>
            <person name="Jeffares D."/>
            <person name="Depledge D.P."/>
            <person name="Oyola S.O."/>
            <person name="Hilley J.D."/>
            <person name="Brito L.O."/>
            <person name="Tosi L.R."/>
            <person name="Barrell B."/>
            <person name="Cruz A.K."/>
            <person name="Mottram J.C."/>
            <person name="Smith D.F."/>
            <person name="Berriman M."/>
        </authorList>
    </citation>
    <scope>NUCLEOTIDE SEQUENCE [LARGE SCALE GENOMIC DNA]</scope>
    <source>
        <strain evidence="8 9">MHOM/BR/75/M2904</strain>
    </source>
</reference>
<name>A4HFU0_LEIBR</name>
<evidence type="ECO:0000256" key="3">
    <source>
        <dbReference type="ARBA" id="ARBA00022490"/>
    </source>
</evidence>
<keyword evidence="3" id="KW-0963">Cytoplasm</keyword>
<dbReference type="PANTHER" id="PTHR23030:SF30">
    <property type="entry name" value="TYROSINE-PROTEIN PHOSPHATASE NON-RECEPTOR TYPE 23"/>
    <property type="match status" value="1"/>
</dbReference>
<feature type="region of interest" description="Disordered" evidence="6">
    <location>
        <begin position="771"/>
        <end position="838"/>
    </location>
</feature>
<dbReference type="Gene3D" id="1.25.40.280">
    <property type="entry name" value="alix/aip1 like domains"/>
    <property type="match status" value="1"/>
</dbReference>
<gene>
    <name evidence="8" type="ORF">LBRM_27_1770</name>
</gene>
<reference evidence="8 9" key="2">
    <citation type="journal article" date="2011" name="Genome Res.">
        <title>Chromosome and gene copy number variation allow major structural change between species and strains of Leishmania.</title>
        <authorList>
            <person name="Rogers M.B."/>
            <person name="Hilley J.D."/>
            <person name="Dickens N.J."/>
            <person name="Wilkes J."/>
            <person name="Bates P.A."/>
            <person name="Depledge D.P."/>
            <person name="Harris D."/>
            <person name="Her Y."/>
            <person name="Herzyk P."/>
            <person name="Imamura H."/>
            <person name="Otto T.D."/>
            <person name="Sanders M."/>
            <person name="Seeger K."/>
            <person name="Dujardin J.C."/>
            <person name="Berriman M."/>
            <person name="Smith D.F."/>
            <person name="Hertz-Fowler C."/>
            <person name="Mottram J.C."/>
        </authorList>
    </citation>
    <scope>NUCLEOTIDE SEQUENCE [LARGE SCALE GENOMIC DNA]</scope>
    <source>
        <strain evidence="8 9">MHOM/BR/75/M2904</strain>
    </source>
</reference>
<dbReference type="GeneID" id="5416797"/>
<dbReference type="Gene3D" id="1.20.120.560">
    <property type="entry name" value="alix/aip1 in complex with the ypdl late domain"/>
    <property type="match status" value="1"/>
</dbReference>
<dbReference type="Proteomes" id="UP000007258">
    <property type="component" value="Chromosome 27"/>
</dbReference>
<dbReference type="InterPro" id="IPR038499">
    <property type="entry name" value="BRO1_sf"/>
</dbReference>
<comment type="subcellular location">
    <subcellularLocation>
        <location evidence="2">Cytoplasm</location>
    </subcellularLocation>
    <subcellularLocation>
        <location evidence="1">Endosome</location>
    </subcellularLocation>
</comment>
<dbReference type="GO" id="GO:0043328">
    <property type="term" value="P:protein transport to vacuole involved in ubiquitin-dependent protein catabolic process via the multivesicular body sorting pathway"/>
    <property type="evidence" value="ECO:0007669"/>
    <property type="project" value="TreeGrafter"/>
</dbReference>
<dbReference type="CDD" id="cd09034">
    <property type="entry name" value="BRO1_Alix_like"/>
    <property type="match status" value="1"/>
</dbReference>
<dbReference type="GO" id="GO:0005768">
    <property type="term" value="C:endosome"/>
    <property type="evidence" value="ECO:0007669"/>
    <property type="project" value="UniProtKB-SubCell"/>
</dbReference>
<feature type="domain" description="BRO1" evidence="7">
    <location>
        <begin position="13"/>
        <end position="402"/>
    </location>
</feature>
<keyword evidence="5" id="KW-0175">Coiled coil</keyword>
<feature type="compositionally biased region" description="Low complexity" evidence="6">
    <location>
        <begin position="821"/>
        <end position="830"/>
    </location>
</feature>
<organism evidence="8 9">
    <name type="scientific">Leishmania braziliensis</name>
    <dbReference type="NCBI Taxonomy" id="5660"/>
    <lineage>
        <taxon>Eukaryota</taxon>
        <taxon>Discoba</taxon>
        <taxon>Euglenozoa</taxon>
        <taxon>Kinetoplastea</taxon>
        <taxon>Metakinetoplastina</taxon>
        <taxon>Trypanosomatida</taxon>
        <taxon>Trypanosomatidae</taxon>
        <taxon>Leishmaniinae</taxon>
        <taxon>Leishmania</taxon>
        <taxon>Leishmania braziliensis species complex</taxon>
    </lineage>
</organism>
<dbReference type="SMART" id="SM01041">
    <property type="entry name" value="BRO1"/>
    <property type="match status" value="1"/>
</dbReference>
<protein>
    <recommendedName>
        <fullName evidence="7">BRO1 domain-containing protein</fullName>
    </recommendedName>
</protein>
<feature type="coiled-coil region" evidence="5">
    <location>
        <begin position="595"/>
        <end position="625"/>
    </location>
</feature>
<evidence type="ECO:0000313" key="9">
    <source>
        <dbReference type="Proteomes" id="UP000007258"/>
    </source>
</evidence>
<dbReference type="RefSeq" id="XP_001565934.1">
    <property type="nucleotide sequence ID" value="XM_001565884.1"/>
</dbReference>
<feature type="compositionally biased region" description="Low complexity" evidence="6">
    <location>
        <begin position="784"/>
        <end position="801"/>
    </location>
</feature>
<evidence type="ECO:0000256" key="2">
    <source>
        <dbReference type="ARBA" id="ARBA00004496"/>
    </source>
</evidence>
<dbReference type="Pfam" id="PF13949">
    <property type="entry name" value="ALIX_LYPXL_bnd"/>
    <property type="match status" value="1"/>
</dbReference>
<keyword evidence="9" id="KW-1185">Reference proteome</keyword>
<dbReference type="OMA" id="VSHAEEM"/>
<evidence type="ECO:0000256" key="1">
    <source>
        <dbReference type="ARBA" id="ARBA00004177"/>
    </source>
</evidence>
<dbReference type="Pfam" id="PF03097">
    <property type="entry name" value="BRO1"/>
    <property type="match status" value="1"/>
</dbReference>
<evidence type="ECO:0000259" key="7">
    <source>
        <dbReference type="PROSITE" id="PS51180"/>
    </source>
</evidence>
<dbReference type="STRING" id="5660.A4HFU0"/>
<dbReference type="InParanoid" id="A4HFU0"/>
<dbReference type="EMBL" id="FR799002">
    <property type="protein sequence ID" value="CAM45454.1"/>
    <property type="molecule type" value="Genomic_DNA"/>
</dbReference>
<evidence type="ECO:0000256" key="4">
    <source>
        <dbReference type="ARBA" id="ARBA00022753"/>
    </source>
</evidence>
<dbReference type="InterPro" id="IPR004328">
    <property type="entry name" value="BRO1_dom"/>
</dbReference>
<dbReference type="Gene3D" id="1.20.140.50">
    <property type="entry name" value="alix/aip1 like domains"/>
    <property type="match status" value="1"/>
</dbReference>
<keyword evidence="4" id="KW-0967">Endosome</keyword>
<dbReference type="PROSITE" id="PS51180">
    <property type="entry name" value="BRO1"/>
    <property type="match status" value="1"/>
</dbReference>
<dbReference type="InterPro" id="IPR025304">
    <property type="entry name" value="ALIX_V_dom"/>
</dbReference>
<dbReference type="KEGG" id="lbz:LBRM_27_1770"/>
<evidence type="ECO:0000313" key="8">
    <source>
        <dbReference type="EMBL" id="CAM45454.1"/>
    </source>
</evidence>
<sequence>MSGSEALTHSPDRFIFLPFRLGEKDIPDWSLCSRYIATNHASNNTTTVDDAIKSMAAYHNTIVKACTLSDSKQTPNESFINHTLLRYCRLVAQAQAHLPLHSGHVSKNLKFVWYDSFDDGTKYESTNSNSELVSCVYNLAASYAYVAVTQAHTGSMEEVKSAYKHFQNAAGYYEMVTSMLDRLPPDQLTKGDMKRDSLAMLTRLCLAQAHHCGYLKAEETMKGKHDVLSKITVEAAKQYEDVLSSFKNSVWLKKRAANAKDVEAHLGANVCIFKARAHLHLGIKSEEEGEMGEAIAHYRKAKEHLMKLPRMTTQSLTVWVNSIVTSANTVEEKAEKANASVYFARIPKDVPQPEGLPRSLGTATVHPGFVRFVSTREEDPFFGIISAHIAKTVSAWREKQRNLVHVCTTAAANTRKSTQTKLQTLGVVAAIQAMSGEFQGRNRVPEPLRSNILKLREENKTPSGATCSVTDILMSSVSACSELYQAAENKLKEVSAELEKDRETDGHYVEAYGEKMWRAVHPVSNQTPDYCTISAAISEHEKGLQRWLVKPFNEAKMMMEEHIRNIARLDWPIADLDALMPFVETKEARQQSGRVMALVEKLKELVETRARIENEQAEEEKVLQDKLESDDLVFSISSVESTQRDAILTKASKDISDAIEKVNEKVRQERELVPQAEELMEQIGTLQSTDPLAVEIQKVSNGLENACSIYQDLKKDFACVVQYGTKAIDEIEATLREAKSYTTSRELQAREVQSRLDAQIAAKMSQMQDVESQIAESRRRQEMLQQQIASLQQQTQQQPAYQYPPPSLQQLPQQQYPPPQQQQYPQHSQPNTPGAVRAISVPSPVYSAGVACSAVVRSTQQYSSNAVGAATTPTADECVPVSSATAAAACKLCLPLLQTAILTVDNVRTWIPSTLPQVCMREHALSTWPFVPDSPCASTSILPLYFMFVLHAALMTAGHPNACGIRPSAHSVGKTDTQSTACPRVCGHVGTWCRWTRLAWRCADETCGQGSIRTSSPRLASTA</sequence>
<dbReference type="PANTHER" id="PTHR23030">
    <property type="entry name" value="PCD6 INTERACTING PROTEIN-RELATED"/>
    <property type="match status" value="1"/>
</dbReference>
<dbReference type="AlphaFoldDB" id="A4HFU0"/>